<gene>
    <name evidence="4" type="ORF">NE237_030225</name>
</gene>
<protein>
    <recommendedName>
        <fullName evidence="3">Nuclease associated modular domain-containing protein</fullName>
    </recommendedName>
</protein>
<evidence type="ECO:0000256" key="2">
    <source>
        <dbReference type="SAM" id="MobiDB-lite"/>
    </source>
</evidence>
<name>A0A9Q0GVJ0_9MAGN</name>
<feature type="domain" description="Nuclease associated modular" evidence="3">
    <location>
        <begin position="135"/>
        <end position="160"/>
    </location>
</feature>
<dbReference type="EMBL" id="JAMYWD010000012">
    <property type="protein sequence ID" value="KAJ4953393.1"/>
    <property type="molecule type" value="Genomic_DNA"/>
</dbReference>
<keyword evidence="5" id="KW-1185">Reference proteome</keyword>
<keyword evidence="1" id="KW-0175">Coiled coil</keyword>
<evidence type="ECO:0000256" key="1">
    <source>
        <dbReference type="SAM" id="Coils"/>
    </source>
</evidence>
<dbReference type="Proteomes" id="UP001141806">
    <property type="component" value="Unassembled WGS sequence"/>
</dbReference>
<accession>A0A9Q0GVJ0</accession>
<dbReference type="InterPro" id="IPR003611">
    <property type="entry name" value="NUMOD3"/>
</dbReference>
<dbReference type="PANTHER" id="PTHR34199">
    <property type="entry name" value="NUMOD3 MOTIF FAMILY PROTEIN, EXPRESSED"/>
    <property type="match status" value="1"/>
</dbReference>
<dbReference type="GO" id="GO:0003677">
    <property type="term" value="F:DNA binding"/>
    <property type="evidence" value="ECO:0007669"/>
    <property type="project" value="InterPro"/>
</dbReference>
<evidence type="ECO:0000259" key="3">
    <source>
        <dbReference type="Pfam" id="PF07460"/>
    </source>
</evidence>
<feature type="region of interest" description="Disordered" evidence="2">
    <location>
        <begin position="308"/>
        <end position="367"/>
    </location>
</feature>
<proteinExistence type="predicted"/>
<dbReference type="AlphaFoldDB" id="A0A9Q0GVJ0"/>
<dbReference type="OrthoDB" id="1935413at2759"/>
<sequence>MYVQNIWSCCCFISDIAIPQHSFRNHLVTSRVQPFLHFSMSDKFTYGKERRLGSAWVVSIHFSRTLKFVPGYLHTQGAHLVKAVSTFEPKYLVDGKDGQMDVGNLHLGPHMKPHISLSPGGDELLDERERLRRMRISKANKGNVPWNKGRKHSAETLRRIKERTKLAMQDPKVKMKLINLGHAQSEETRMKIGIGVRLGWQRRREKLLVQETCYFEWQNLIAEASRKGYSGEEELHWDSYWLLDEKLEQEWLESIERRKSTPRSKGHKRAPMSLEQRRKISEAISAKWDDLGYRERVYAGLSEYHGTRVGAERKPRRNTSGETQSVRSRTVKKKVSDACNGIGTSTKSQSQSRLKRSSGPSYKDPLAKSKLEMIKNIRVQRASMETKKREAMERAKLLIVEAEKAAMALEAAAVRSPLAQASLLETRKLIAEATQSIKDIEAGHVESQESANCYFSDDLNGLVNDSVNLATDSGINSLDKREVNGTHVLFSSNIYDRGFNFGKFPPTPNCEISATNKLSSGEPPNTGEPLPSAQTHESRSMLNSETAGEVLSPTSDRTRSSRYCLLSPLQLQDPIVPFPTDQPVVLLEPNGIIKYERYPLPNEETMEVVKSEKSSTSALTKRKKWVCGRLVEADEQD</sequence>
<dbReference type="PANTHER" id="PTHR34199:SF2">
    <property type="entry name" value="NUMOD3 MOTIF FAMILY PROTEIN, EXPRESSED"/>
    <property type="match status" value="1"/>
</dbReference>
<dbReference type="Pfam" id="PF07460">
    <property type="entry name" value="NUMOD3"/>
    <property type="match status" value="1"/>
</dbReference>
<feature type="coiled-coil region" evidence="1">
    <location>
        <begin position="374"/>
        <end position="412"/>
    </location>
</feature>
<evidence type="ECO:0000313" key="5">
    <source>
        <dbReference type="Proteomes" id="UP001141806"/>
    </source>
</evidence>
<feature type="compositionally biased region" description="Polar residues" evidence="2">
    <location>
        <begin position="532"/>
        <end position="546"/>
    </location>
</feature>
<feature type="compositionally biased region" description="Polar residues" evidence="2">
    <location>
        <begin position="512"/>
        <end position="523"/>
    </location>
</feature>
<feature type="region of interest" description="Disordered" evidence="2">
    <location>
        <begin position="512"/>
        <end position="555"/>
    </location>
</feature>
<comment type="caution">
    <text evidence="4">The sequence shown here is derived from an EMBL/GenBank/DDBJ whole genome shotgun (WGS) entry which is preliminary data.</text>
</comment>
<organism evidence="4 5">
    <name type="scientific">Protea cynaroides</name>
    <dbReference type="NCBI Taxonomy" id="273540"/>
    <lineage>
        <taxon>Eukaryota</taxon>
        <taxon>Viridiplantae</taxon>
        <taxon>Streptophyta</taxon>
        <taxon>Embryophyta</taxon>
        <taxon>Tracheophyta</taxon>
        <taxon>Spermatophyta</taxon>
        <taxon>Magnoliopsida</taxon>
        <taxon>Proteales</taxon>
        <taxon>Proteaceae</taxon>
        <taxon>Protea</taxon>
    </lineage>
</organism>
<reference evidence="4" key="1">
    <citation type="journal article" date="2023" name="Plant J.">
        <title>The genome of the king protea, Protea cynaroides.</title>
        <authorList>
            <person name="Chang J."/>
            <person name="Duong T.A."/>
            <person name="Schoeman C."/>
            <person name="Ma X."/>
            <person name="Roodt D."/>
            <person name="Barker N."/>
            <person name="Li Z."/>
            <person name="Van de Peer Y."/>
            <person name="Mizrachi E."/>
        </authorList>
    </citation>
    <scope>NUCLEOTIDE SEQUENCE</scope>
    <source>
        <tissue evidence="4">Young leaves</tissue>
    </source>
</reference>
<evidence type="ECO:0000313" key="4">
    <source>
        <dbReference type="EMBL" id="KAJ4953393.1"/>
    </source>
</evidence>
<feature type="compositionally biased region" description="Polar residues" evidence="2">
    <location>
        <begin position="318"/>
        <end position="328"/>
    </location>
</feature>